<dbReference type="AlphaFoldDB" id="A0A5N5WGE7"/>
<dbReference type="EMBL" id="ML732493">
    <property type="protein sequence ID" value="KAB8067406.1"/>
    <property type="molecule type" value="Genomic_DNA"/>
</dbReference>
<evidence type="ECO:0000256" key="1">
    <source>
        <dbReference type="SAM" id="Phobius"/>
    </source>
</evidence>
<feature type="transmembrane region" description="Helical" evidence="1">
    <location>
        <begin position="54"/>
        <end position="73"/>
    </location>
</feature>
<dbReference type="Proteomes" id="UP000326565">
    <property type="component" value="Unassembled WGS sequence"/>
</dbReference>
<keyword evidence="1" id="KW-1133">Transmembrane helix</keyword>
<protein>
    <submittedName>
        <fullName evidence="2">Uncharacterized protein</fullName>
    </submittedName>
</protein>
<keyword evidence="1" id="KW-0812">Transmembrane</keyword>
<sequence length="92" mass="10408">MTCFGPVVSSILIQHILCFLSGQFHGVLGGYWCRRVVYFGQAQSIVYFSGSQQISWVLSGFIFFFFSFTIYIFCLELTIYTDGHGSIFGSMT</sequence>
<keyword evidence="1" id="KW-0472">Membrane</keyword>
<reference evidence="2 3" key="1">
    <citation type="submission" date="2019-04" db="EMBL/GenBank/DDBJ databases">
        <title>Friends and foes A comparative genomics study of 23 Aspergillus species from section Flavi.</title>
        <authorList>
            <consortium name="DOE Joint Genome Institute"/>
            <person name="Kjaerbolling I."/>
            <person name="Vesth T."/>
            <person name="Frisvad J.C."/>
            <person name="Nybo J.L."/>
            <person name="Theobald S."/>
            <person name="Kildgaard S."/>
            <person name="Isbrandt T."/>
            <person name="Kuo A."/>
            <person name="Sato A."/>
            <person name="Lyhne E.K."/>
            <person name="Kogle M.E."/>
            <person name="Wiebenga A."/>
            <person name="Kun R.S."/>
            <person name="Lubbers R.J."/>
            <person name="Makela M.R."/>
            <person name="Barry K."/>
            <person name="Chovatia M."/>
            <person name="Clum A."/>
            <person name="Daum C."/>
            <person name="Haridas S."/>
            <person name="He G."/>
            <person name="LaButti K."/>
            <person name="Lipzen A."/>
            <person name="Mondo S."/>
            <person name="Riley R."/>
            <person name="Salamov A."/>
            <person name="Simmons B.A."/>
            <person name="Magnuson J.K."/>
            <person name="Henrissat B."/>
            <person name="Mortensen U.H."/>
            <person name="Larsen T.O."/>
            <person name="Devries R.P."/>
            <person name="Grigoriev I.V."/>
            <person name="Machida M."/>
            <person name="Baker S.E."/>
            <person name="Andersen M.R."/>
        </authorList>
    </citation>
    <scope>NUCLEOTIDE SEQUENCE [LARGE SCALE GENOMIC DNA]</scope>
    <source>
        <strain evidence="2 3">CBS 151.66</strain>
    </source>
</reference>
<proteinExistence type="predicted"/>
<keyword evidence="3" id="KW-1185">Reference proteome</keyword>
<organism evidence="2 3">
    <name type="scientific">Aspergillus leporis</name>
    <dbReference type="NCBI Taxonomy" id="41062"/>
    <lineage>
        <taxon>Eukaryota</taxon>
        <taxon>Fungi</taxon>
        <taxon>Dikarya</taxon>
        <taxon>Ascomycota</taxon>
        <taxon>Pezizomycotina</taxon>
        <taxon>Eurotiomycetes</taxon>
        <taxon>Eurotiomycetidae</taxon>
        <taxon>Eurotiales</taxon>
        <taxon>Aspergillaceae</taxon>
        <taxon>Aspergillus</taxon>
        <taxon>Aspergillus subgen. Circumdati</taxon>
    </lineage>
</organism>
<feature type="transmembrane region" description="Helical" evidence="1">
    <location>
        <begin position="12"/>
        <end position="33"/>
    </location>
</feature>
<gene>
    <name evidence="2" type="ORF">BDV29DRAFT_91488</name>
</gene>
<evidence type="ECO:0000313" key="3">
    <source>
        <dbReference type="Proteomes" id="UP000326565"/>
    </source>
</evidence>
<evidence type="ECO:0000313" key="2">
    <source>
        <dbReference type="EMBL" id="KAB8067406.1"/>
    </source>
</evidence>
<name>A0A5N5WGE7_9EURO</name>
<accession>A0A5N5WGE7</accession>